<dbReference type="InterPro" id="IPR058031">
    <property type="entry name" value="AAA_lid_NorR"/>
</dbReference>
<dbReference type="PANTHER" id="PTHR32071:SF57">
    <property type="entry name" value="C4-DICARBOXYLATE TRANSPORT TRANSCRIPTIONAL REGULATORY PROTEIN DCTD"/>
    <property type="match status" value="1"/>
</dbReference>
<evidence type="ECO:0000256" key="1">
    <source>
        <dbReference type="ARBA" id="ARBA00022741"/>
    </source>
</evidence>
<dbReference type="PROSITE" id="PS50045">
    <property type="entry name" value="SIGMA54_INTERACT_4"/>
    <property type="match status" value="1"/>
</dbReference>
<dbReference type="Pfam" id="PF00158">
    <property type="entry name" value="Sigma54_activat"/>
    <property type="match status" value="1"/>
</dbReference>
<dbReference type="Gene3D" id="1.10.8.60">
    <property type="match status" value="1"/>
</dbReference>
<dbReference type="SMART" id="SM00065">
    <property type="entry name" value="GAF"/>
    <property type="match status" value="1"/>
</dbReference>
<feature type="domain" description="Sigma-54 factor interaction" evidence="7">
    <location>
        <begin position="222"/>
        <end position="451"/>
    </location>
</feature>
<evidence type="ECO:0000256" key="4">
    <source>
        <dbReference type="ARBA" id="ARBA00023125"/>
    </source>
</evidence>
<dbReference type="Pfam" id="PF02954">
    <property type="entry name" value="HTH_8"/>
    <property type="match status" value="1"/>
</dbReference>
<evidence type="ECO:0000259" key="7">
    <source>
        <dbReference type="PROSITE" id="PS50045"/>
    </source>
</evidence>
<reference evidence="8" key="1">
    <citation type="submission" date="2016-10" db="EMBL/GenBank/DDBJ databases">
        <title>Sequence of Gallionella enrichment culture.</title>
        <authorList>
            <person name="Poehlein A."/>
            <person name="Muehling M."/>
            <person name="Daniel R."/>
        </authorList>
    </citation>
    <scope>NUCLEOTIDE SEQUENCE</scope>
</reference>
<dbReference type="GO" id="GO:0006355">
    <property type="term" value="P:regulation of DNA-templated transcription"/>
    <property type="evidence" value="ECO:0007669"/>
    <property type="project" value="InterPro"/>
</dbReference>
<comment type="caution">
    <text evidence="8">The sequence shown here is derived from an EMBL/GenBank/DDBJ whole genome shotgun (WGS) entry which is preliminary data.</text>
</comment>
<dbReference type="Pfam" id="PF01590">
    <property type="entry name" value="GAF"/>
    <property type="match status" value="1"/>
</dbReference>
<keyword evidence="3" id="KW-0805">Transcription regulation</keyword>
<dbReference type="AlphaFoldDB" id="A0A1J5RWH2"/>
<keyword evidence="2" id="KW-0067">ATP-binding</keyword>
<dbReference type="FunFam" id="3.40.50.300:FF:000006">
    <property type="entry name" value="DNA-binding transcriptional regulator NtrC"/>
    <property type="match status" value="1"/>
</dbReference>
<dbReference type="SUPFAM" id="SSF52540">
    <property type="entry name" value="P-loop containing nucleoside triphosphate hydrolases"/>
    <property type="match status" value="1"/>
</dbReference>
<organism evidence="8">
    <name type="scientific">mine drainage metagenome</name>
    <dbReference type="NCBI Taxonomy" id="410659"/>
    <lineage>
        <taxon>unclassified sequences</taxon>
        <taxon>metagenomes</taxon>
        <taxon>ecological metagenomes</taxon>
    </lineage>
</organism>
<dbReference type="Gene3D" id="3.30.450.40">
    <property type="match status" value="1"/>
</dbReference>
<dbReference type="InterPro" id="IPR027417">
    <property type="entry name" value="P-loop_NTPase"/>
</dbReference>
<keyword evidence="6" id="KW-0804">Transcription</keyword>
<dbReference type="InterPro" id="IPR002078">
    <property type="entry name" value="Sigma_54_int"/>
</dbReference>
<dbReference type="SUPFAM" id="SSF46689">
    <property type="entry name" value="Homeodomain-like"/>
    <property type="match status" value="1"/>
</dbReference>
<evidence type="ECO:0000313" key="8">
    <source>
        <dbReference type="EMBL" id="OIQ93811.1"/>
    </source>
</evidence>
<dbReference type="Gene3D" id="1.10.10.60">
    <property type="entry name" value="Homeodomain-like"/>
    <property type="match status" value="1"/>
</dbReference>
<accession>A0A1J5RWH2</accession>
<dbReference type="InterPro" id="IPR025943">
    <property type="entry name" value="Sigma_54_int_dom_ATP-bd_2"/>
</dbReference>
<sequence>MGMRMDYTFTIDLDDFVEDFTHCFTGECRVNVLPILFQISQVLTESENLAAALPLLLRVMQQQMKISRGMVSLYDSRSATITVHESFGLSEEQKGRGIYSLGEGITGKVVETGKAIIVPHLKDSPTFLNRTLVHGDGSALNASFFCVPISHGRKVLGTIGAERVYLNRRLLKQDVELMATIASMIAPAVELYLLEQGEKLRLEMENRRLQSALKERFKPSNIIGNSKPMQEVYELIRKVAATKATVLILGESGVGKERVANAIHYNSPLAEGPFVTFNCAALPESIVESELFGHEKGSFTGAAALRKGRFEMADGGTLFLDEVGELSLPVQAKLLRVLQERAFERVGGTRPVRVDLRIIAATNRNLAEMVEQGGFREDLYYRLNVFPMTIPPLRDRGSDIILLADHFVTAYAAELGKEVVRISTPALNMLMAYHWPGNVRELENVVERAVILSEDGVIHGYSLPPSLQTPEESGTAFGCGLEAKVQAVEYEMIVEALKTHRGNTTRAAEDLGLTRRTLGLRMEKYGLTYRSYRKG</sequence>
<evidence type="ECO:0000256" key="3">
    <source>
        <dbReference type="ARBA" id="ARBA00023015"/>
    </source>
</evidence>
<dbReference type="InterPro" id="IPR025662">
    <property type="entry name" value="Sigma_54_int_dom_ATP-bd_1"/>
</dbReference>
<protein>
    <submittedName>
        <fullName evidence="8">Nitrogen fixation protein VnfA</fullName>
    </submittedName>
</protein>
<dbReference type="PROSITE" id="PS00675">
    <property type="entry name" value="SIGMA54_INTERACT_1"/>
    <property type="match status" value="1"/>
</dbReference>
<keyword evidence="4" id="KW-0238">DNA-binding</keyword>
<evidence type="ECO:0000256" key="2">
    <source>
        <dbReference type="ARBA" id="ARBA00022840"/>
    </source>
</evidence>
<dbReference type="InterPro" id="IPR002197">
    <property type="entry name" value="HTH_Fis"/>
</dbReference>
<dbReference type="SUPFAM" id="SSF55781">
    <property type="entry name" value="GAF domain-like"/>
    <property type="match status" value="1"/>
</dbReference>
<proteinExistence type="predicted"/>
<keyword evidence="5" id="KW-0010">Activator</keyword>
<dbReference type="InterPro" id="IPR009057">
    <property type="entry name" value="Homeodomain-like_sf"/>
</dbReference>
<dbReference type="SMART" id="SM00382">
    <property type="entry name" value="AAA"/>
    <property type="match status" value="1"/>
</dbReference>
<dbReference type="InterPro" id="IPR003593">
    <property type="entry name" value="AAA+_ATPase"/>
</dbReference>
<dbReference type="InterPro" id="IPR025944">
    <property type="entry name" value="Sigma_54_int_dom_CS"/>
</dbReference>
<dbReference type="GO" id="GO:0043565">
    <property type="term" value="F:sequence-specific DNA binding"/>
    <property type="evidence" value="ECO:0007669"/>
    <property type="project" value="InterPro"/>
</dbReference>
<dbReference type="Pfam" id="PF25601">
    <property type="entry name" value="AAA_lid_14"/>
    <property type="match status" value="1"/>
</dbReference>
<gene>
    <name evidence="8" type="primary">vnfA_1</name>
    <name evidence="8" type="ORF">GALL_241940</name>
</gene>
<evidence type="ECO:0000256" key="6">
    <source>
        <dbReference type="ARBA" id="ARBA00023163"/>
    </source>
</evidence>
<evidence type="ECO:0000256" key="5">
    <source>
        <dbReference type="ARBA" id="ARBA00023159"/>
    </source>
</evidence>
<dbReference type="GO" id="GO:0005524">
    <property type="term" value="F:ATP binding"/>
    <property type="evidence" value="ECO:0007669"/>
    <property type="project" value="UniProtKB-KW"/>
</dbReference>
<dbReference type="CDD" id="cd00009">
    <property type="entry name" value="AAA"/>
    <property type="match status" value="1"/>
</dbReference>
<dbReference type="EMBL" id="MLJW01000199">
    <property type="protein sequence ID" value="OIQ93811.1"/>
    <property type="molecule type" value="Genomic_DNA"/>
</dbReference>
<dbReference type="PRINTS" id="PR01590">
    <property type="entry name" value="HTHFIS"/>
</dbReference>
<dbReference type="Gene3D" id="3.40.50.300">
    <property type="entry name" value="P-loop containing nucleotide triphosphate hydrolases"/>
    <property type="match status" value="1"/>
</dbReference>
<name>A0A1J5RWH2_9ZZZZ</name>
<dbReference type="PANTHER" id="PTHR32071">
    <property type="entry name" value="TRANSCRIPTIONAL REGULATORY PROTEIN"/>
    <property type="match status" value="1"/>
</dbReference>
<dbReference type="FunFam" id="1.10.8.60:FF:000014">
    <property type="entry name" value="DNA-binding transcriptional regulator NtrC"/>
    <property type="match status" value="1"/>
</dbReference>
<dbReference type="InterPro" id="IPR029016">
    <property type="entry name" value="GAF-like_dom_sf"/>
</dbReference>
<keyword evidence="1" id="KW-0547">Nucleotide-binding</keyword>
<dbReference type="PROSITE" id="PS00688">
    <property type="entry name" value="SIGMA54_INTERACT_3"/>
    <property type="match status" value="1"/>
</dbReference>
<dbReference type="InterPro" id="IPR003018">
    <property type="entry name" value="GAF"/>
</dbReference>
<dbReference type="PROSITE" id="PS00676">
    <property type="entry name" value="SIGMA54_INTERACT_2"/>
    <property type="match status" value="1"/>
</dbReference>